<reference evidence="2" key="1">
    <citation type="submission" date="2016-11" db="EMBL/GenBank/DDBJ databases">
        <authorList>
            <person name="Varghese N."/>
            <person name="Submissions S."/>
        </authorList>
    </citation>
    <scope>NUCLEOTIDE SEQUENCE [LARGE SCALE GENOMIC DNA]</scope>
    <source>
        <strain evidence="2">DSM 3071</strain>
    </source>
</reference>
<proteinExistence type="predicted"/>
<dbReference type="GeneID" id="89511773"/>
<accession>A0A1M6BIF9</accession>
<evidence type="ECO:0000313" key="1">
    <source>
        <dbReference type="EMBL" id="SHI48522.1"/>
    </source>
</evidence>
<organism evidence="1 2">
    <name type="scientific">Butyrivibrio fibrisolvens DSM 3071</name>
    <dbReference type="NCBI Taxonomy" id="1121131"/>
    <lineage>
        <taxon>Bacteria</taxon>
        <taxon>Bacillati</taxon>
        <taxon>Bacillota</taxon>
        <taxon>Clostridia</taxon>
        <taxon>Lachnospirales</taxon>
        <taxon>Lachnospiraceae</taxon>
        <taxon>Butyrivibrio</taxon>
    </lineage>
</organism>
<evidence type="ECO:0000313" key="2">
    <source>
        <dbReference type="Proteomes" id="UP000184278"/>
    </source>
</evidence>
<gene>
    <name evidence="1" type="ORF">SAMN02745229_03161</name>
</gene>
<keyword evidence="2" id="KW-1185">Reference proteome</keyword>
<dbReference type="OrthoDB" id="9982992at2"/>
<dbReference type="RefSeq" id="WP_073389177.1">
    <property type="nucleotide sequence ID" value="NZ_FQXK01000031.1"/>
</dbReference>
<name>A0A1M6BIF9_BUTFI</name>
<dbReference type="AlphaFoldDB" id="A0A1M6BIF9"/>
<dbReference type="Proteomes" id="UP000184278">
    <property type="component" value="Unassembled WGS sequence"/>
</dbReference>
<sequence>MESENVYRFYKDTLCENAIETALTIKEGVLAKKRFQLRKYEVACSDISDDHKCIMLCFERYSFNKSNYVGSTVLIKESDFKMDITVYNCGGSLMPYDYLYERVFEVIQNLGFKLKPRPKDDDASIDPSIKELL</sequence>
<dbReference type="EMBL" id="FQXK01000031">
    <property type="protein sequence ID" value="SHI48522.1"/>
    <property type="molecule type" value="Genomic_DNA"/>
</dbReference>
<protein>
    <submittedName>
        <fullName evidence="1">Uncharacterized protein</fullName>
    </submittedName>
</protein>